<dbReference type="InterPro" id="IPR002068">
    <property type="entry name" value="A-crystallin/Hsp20_dom"/>
</dbReference>
<organism evidence="5 6">
    <name type="scientific">Geomonas terrae</name>
    <dbReference type="NCBI Taxonomy" id="2562681"/>
    <lineage>
        <taxon>Bacteria</taxon>
        <taxon>Pseudomonadati</taxon>
        <taxon>Thermodesulfobacteriota</taxon>
        <taxon>Desulfuromonadia</taxon>
        <taxon>Geobacterales</taxon>
        <taxon>Geobacteraceae</taxon>
        <taxon>Geomonas</taxon>
    </lineage>
</organism>
<dbReference type="PANTHER" id="PTHR11527">
    <property type="entry name" value="HEAT-SHOCK PROTEIN 20 FAMILY MEMBER"/>
    <property type="match status" value="1"/>
</dbReference>
<dbReference type="EMBL" id="SRSC01000001">
    <property type="protein sequence ID" value="TGU75009.1"/>
    <property type="molecule type" value="Genomic_DNA"/>
</dbReference>
<evidence type="ECO:0000313" key="5">
    <source>
        <dbReference type="EMBL" id="TGU75009.1"/>
    </source>
</evidence>
<name>A0A4S1CMJ7_9BACT</name>
<comment type="caution">
    <text evidence="5">The sequence shown here is derived from an EMBL/GenBank/DDBJ whole genome shotgun (WGS) entry which is preliminary data.</text>
</comment>
<reference evidence="5 6" key="1">
    <citation type="submission" date="2019-04" db="EMBL/GenBank/DDBJ databases">
        <title>Geobacter oryzae sp. nov., ferric-reducing bacteria isolated from paddy soil.</title>
        <authorList>
            <person name="Xu Z."/>
            <person name="Masuda Y."/>
            <person name="Itoh H."/>
            <person name="Senoo K."/>
        </authorList>
    </citation>
    <scope>NUCLEOTIDE SEQUENCE [LARGE SCALE GENOMIC DNA]</scope>
    <source>
        <strain evidence="5 6">Red111</strain>
    </source>
</reference>
<protein>
    <submittedName>
        <fullName evidence="5">Hsp20/alpha crystallin family protein</fullName>
    </submittedName>
</protein>
<evidence type="ECO:0000256" key="1">
    <source>
        <dbReference type="PROSITE-ProRule" id="PRU00285"/>
    </source>
</evidence>
<dbReference type="CDD" id="cd06464">
    <property type="entry name" value="ACD_sHsps-like"/>
    <property type="match status" value="1"/>
</dbReference>
<dbReference type="InterPro" id="IPR031107">
    <property type="entry name" value="Small_HSP"/>
</dbReference>
<dbReference type="Pfam" id="PF00011">
    <property type="entry name" value="HSP20"/>
    <property type="match status" value="1"/>
</dbReference>
<dbReference type="PROSITE" id="PS01031">
    <property type="entry name" value="SHSP"/>
    <property type="match status" value="1"/>
</dbReference>
<evidence type="ECO:0000256" key="3">
    <source>
        <dbReference type="SAM" id="MobiDB-lite"/>
    </source>
</evidence>
<feature type="domain" description="SHSP" evidence="4">
    <location>
        <begin position="23"/>
        <end position="132"/>
    </location>
</feature>
<sequence>MAPNSLTERNDAMNVQPREETRSNERFIRPAVNIIETEEGLFVTADLPGAAKDSIDVNVEKGVLTISAPVEVSMPGTPAYREFELGSYFRQFTIPETLDHGKAKADFVNGILTLRIPKAEIAKPRRIEVQVS</sequence>
<dbReference type="AlphaFoldDB" id="A0A4S1CMJ7"/>
<evidence type="ECO:0000313" key="6">
    <source>
        <dbReference type="Proteomes" id="UP000306416"/>
    </source>
</evidence>
<dbReference type="SUPFAM" id="SSF49764">
    <property type="entry name" value="HSP20-like chaperones"/>
    <property type="match status" value="1"/>
</dbReference>
<evidence type="ECO:0000259" key="4">
    <source>
        <dbReference type="PROSITE" id="PS01031"/>
    </source>
</evidence>
<proteinExistence type="inferred from homology"/>
<feature type="region of interest" description="Disordered" evidence="3">
    <location>
        <begin position="1"/>
        <end position="22"/>
    </location>
</feature>
<accession>A0A4S1CMJ7</accession>
<dbReference type="Gene3D" id="2.60.40.790">
    <property type="match status" value="1"/>
</dbReference>
<comment type="similarity">
    <text evidence="1 2">Belongs to the small heat shock protein (HSP20) family.</text>
</comment>
<gene>
    <name evidence="5" type="ORF">E4633_06020</name>
</gene>
<dbReference type="Proteomes" id="UP000306416">
    <property type="component" value="Unassembled WGS sequence"/>
</dbReference>
<dbReference type="RefSeq" id="WP_135869321.1">
    <property type="nucleotide sequence ID" value="NZ_SRSC01000001.1"/>
</dbReference>
<dbReference type="InterPro" id="IPR008978">
    <property type="entry name" value="HSP20-like_chaperone"/>
</dbReference>
<keyword evidence="6" id="KW-1185">Reference proteome</keyword>
<evidence type="ECO:0000256" key="2">
    <source>
        <dbReference type="RuleBase" id="RU003616"/>
    </source>
</evidence>